<organism evidence="6 7">
    <name type="scientific">Fomitopsis schrenkii</name>
    <name type="common">Brown rot fungus</name>
    <dbReference type="NCBI Taxonomy" id="2126942"/>
    <lineage>
        <taxon>Eukaryota</taxon>
        <taxon>Fungi</taxon>
        <taxon>Dikarya</taxon>
        <taxon>Basidiomycota</taxon>
        <taxon>Agaricomycotina</taxon>
        <taxon>Agaricomycetes</taxon>
        <taxon>Polyporales</taxon>
        <taxon>Fomitopsis</taxon>
    </lineage>
</organism>
<dbReference type="eggNOG" id="KOG4120">
    <property type="taxonomic scope" value="Eukaryota"/>
</dbReference>
<dbReference type="Proteomes" id="UP000015241">
    <property type="component" value="Unassembled WGS sequence"/>
</dbReference>
<dbReference type="GO" id="GO:0004844">
    <property type="term" value="F:uracil DNA N-glycosylase activity"/>
    <property type="evidence" value="ECO:0007669"/>
    <property type="project" value="TreeGrafter"/>
</dbReference>
<evidence type="ECO:0000256" key="2">
    <source>
        <dbReference type="ARBA" id="ARBA00022801"/>
    </source>
</evidence>
<dbReference type="AlphaFoldDB" id="S8FXF8"/>
<sequence length="329" mass="36484">MEPDVAANDFAAYASQNLSTRSTSTPPHSQLYQIKSEPESPAKPGPSTRRSTRVRRVTVKQELLGSGDKLPVAEVKREVVKKAKTKTKRGYAPPEQYAHLKFLPEFIREDLDILFCGINPAVRSAEIGHHYGHRSNHFWPCLVESGLTNGEVVTALEDHTITERFDFGMTDIVERPSAEAAELSKKELASGFPTLLRKVARYRPKILTLVGKVIWDAIEHGLKDMGVPVPKRTGKAACKVQYDIQPFKVVHPAQDGHEASETLFFVLPSSSARVVAFQMKDKTKLFALLKQRLQEIKEGTTDTSSMTIIPTPAMQDGTSRFFGLDAVAS</sequence>
<dbReference type="EMBL" id="KE504123">
    <property type="protein sequence ID" value="EPT05801.1"/>
    <property type="molecule type" value="Genomic_DNA"/>
</dbReference>
<dbReference type="InterPro" id="IPR015637">
    <property type="entry name" value="MUG/TDG"/>
</dbReference>
<evidence type="ECO:0000259" key="5">
    <source>
        <dbReference type="Pfam" id="PF03167"/>
    </source>
</evidence>
<feature type="compositionally biased region" description="Polar residues" evidence="4">
    <location>
        <begin position="14"/>
        <end position="33"/>
    </location>
</feature>
<proteinExistence type="predicted"/>
<keyword evidence="7" id="KW-1185">Reference proteome</keyword>
<accession>S8FXF8</accession>
<dbReference type="HOGENOM" id="CLU_042829_0_1_1"/>
<dbReference type="CDD" id="cd10028">
    <property type="entry name" value="UDG-F2_TDG_MUG"/>
    <property type="match status" value="1"/>
</dbReference>
<keyword evidence="1" id="KW-0227">DNA damage</keyword>
<reference evidence="6 7" key="1">
    <citation type="journal article" date="2012" name="Science">
        <title>The Paleozoic origin of enzymatic lignin decomposition reconstructed from 31 fungal genomes.</title>
        <authorList>
            <person name="Floudas D."/>
            <person name="Binder M."/>
            <person name="Riley R."/>
            <person name="Barry K."/>
            <person name="Blanchette R.A."/>
            <person name="Henrissat B."/>
            <person name="Martinez A.T."/>
            <person name="Otillar R."/>
            <person name="Spatafora J.W."/>
            <person name="Yadav J.S."/>
            <person name="Aerts A."/>
            <person name="Benoit I."/>
            <person name="Boyd A."/>
            <person name="Carlson A."/>
            <person name="Copeland A."/>
            <person name="Coutinho P.M."/>
            <person name="de Vries R.P."/>
            <person name="Ferreira P."/>
            <person name="Findley K."/>
            <person name="Foster B."/>
            <person name="Gaskell J."/>
            <person name="Glotzer D."/>
            <person name="Gorecki P."/>
            <person name="Heitman J."/>
            <person name="Hesse C."/>
            <person name="Hori C."/>
            <person name="Igarashi K."/>
            <person name="Jurgens J.A."/>
            <person name="Kallen N."/>
            <person name="Kersten P."/>
            <person name="Kohler A."/>
            <person name="Kuees U."/>
            <person name="Kumar T.K.A."/>
            <person name="Kuo A."/>
            <person name="LaButti K."/>
            <person name="Larrondo L.F."/>
            <person name="Lindquist E."/>
            <person name="Ling A."/>
            <person name="Lombard V."/>
            <person name="Lucas S."/>
            <person name="Lundell T."/>
            <person name="Martin R."/>
            <person name="McLaughlin D.J."/>
            <person name="Morgenstern I."/>
            <person name="Morin E."/>
            <person name="Murat C."/>
            <person name="Nagy L.G."/>
            <person name="Nolan M."/>
            <person name="Ohm R.A."/>
            <person name="Patyshakuliyeva A."/>
            <person name="Rokas A."/>
            <person name="Ruiz-Duenas F.J."/>
            <person name="Sabat G."/>
            <person name="Salamov A."/>
            <person name="Samejima M."/>
            <person name="Schmutz J."/>
            <person name="Slot J.C."/>
            <person name="St John F."/>
            <person name="Stenlid J."/>
            <person name="Sun H."/>
            <person name="Sun S."/>
            <person name="Syed K."/>
            <person name="Tsang A."/>
            <person name="Wiebenga A."/>
            <person name="Young D."/>
            <person name="Pisabarro A."/>
            <person name="Eastwood D.C."/>
            <person name="Martin F."/>
            <person name="Cullen D."/>
            <person name="Grigoriev I.V."/>
            <person name="Hibbett D.S."/>
        </authorList>
    </citation>
    <scope>NUCLEOTIDE SEQUENCE</scope>
    <source>
        <strain evidence="7">FP-58527</strain>
    </source>
</reference>
<evidence type="ECO:0000313" key="6">
    <source>
        <dbReference type="EMBL" id="EPT05801.1"/>
    </source>
</evidence>
<gene>
    <name evidence="6" type="ORF">FOMPIDRAFT_1045102</name>
</gene>
<protein>
    <recommendedName>
        <fullName evidence="5">Uracil-DNA glycosylase-like domain-containing protein</fullName>
    </recommendedName>
</protein>
<dbReference type="InParanoid" id="S8FXF8"/>
<dbReference type="SUPFAM" id="SSF52141">
    <property type="entry name" value="Uracil-DNA glycosylase-like"/>
    <property type="match status" value="1"/>
</dbReference>
<keyword evidence="2" id="KW-0378">Hydrolase</keyword>
<evidence type="ECO:0000313" key="7">
    <source>
        <dbReference type="Proteomes" id="UP000015241"/>
    </source>
</evidence>
<name>S8FXF8_FOMSC</name>
<dbReference type="InterPro" id="IPR036895">
    <property type="entry name" value="Uracil-DNA_glycosylase-like_sf"/>
</dbReference>
<dbReference type="GO" id="GO:0006285">
    <property type="term" value="P:base-excision repair, AP site formation"/>
    <property type="evidence" value="ECO:0007669"/>
    <property type="project" value="InterPro"/>
</dbReference>
<dbReference type="PANTHER" id="PTHR12159">
    <property type="entry name" value="G/T AND G/U MISMATCH-SPECIFIC DNA GLYCOSYLASE"/>
    <property type="match status" value="1"/>
</dbReference>
<dbReference type="Gene3D" id="3.40.470.10">
    <property type="entry name" value="Uracil-DNA glycosylase-like domain"/>
    <property type="match status" value="1"/>
</dbReference>
<evidence type="ECO:0000256" key="1">
    <source>
        <dbReference type="ARBA" id="ARBA00022763"/>
    </source>
</evidence>
<dbReference type="InterPro" id="IPR005122">
    <property type="entry name" value="Uracil-DNA_glycosylase-like"/>
</dbReference>
<keyword evidence="3" id="KW-0234">DNA repair</keyword>
<feature type="domain" description="Uracil-DNA glycosylase-like" evidence="5">
    <location>
        <begin position="106"/>
        <end position="280"/>
    </location>
</feature>
<evidence type="ECO:0000256" key="3">
    <source>
        <dbReference type="ARBA" id="ARBA00023204"/>
    </source>
</evidence>
<feature type="region of interest" description="Disordered" evidence="4">
    <location>
        <begin position="1"/>
        <end position="54"/>
    </location>
</feature>
<dbReference type="OrthoDB" id="565731at2759"/>
<dbReference type="FunCoup" id="S8FXF8">
    <property type="interactions" value="20"/>
</dbReference>
<dbReference type="Pfam" id="PF03167">
    <property type="entry name" value="UDG"/>
    <property type="match status" value="1"/>
</dbReference>
<evidence type="ECO:0000256" key="4">
    <source>
        <dbReference type="SAM" id="MobiDB-lite"/>
    </source>
</evidence>
<dbReference type="PANTHER" id="PTHR12159:SF9">
    <property type="entry name" value="G_T MISMATCH-SPECIFIC THYMINE DNA GLYCOSYLASE"/>
    <property type="match status" value="1"/>
</dbReference>
<dbReference type="STRING" id="743788.S8FXF8"/>
<dbReference type="GO" id="GO:0008263">
    <property type="term" value="F:pyrimidine-specific mismatch base pair DNA N-glycosylase activity"/>
    <property type="evidence" value="ECO:0007669"/>
    <property type="project" value="TreeGrafter"/>
</dbReference>